<reference evidence="16" key="1">
    <citation type="submission" date="2021-04" db="EMBL/GenBank/DDBJ databases">
        <authorList>
            <consortium name="Molecular Ecology Group"/>
        </authorList>
    </citation>
    <scope>NUCLEOTIDE SEQUENCE</scope>
</reference>
<dbReference type="PRINTS" id="PR00373">
    <property type="entry name" value="GLYCHORMONER"/>
</dbReference>
<evidence type="ECO:0000256" key="8">
    <source>
        <dbReference type="ARBA" id="ARBA00023136"/>
    </source>
</evidence>
<keyword evidence="9 12" id="KW-1015">Disulfide bond</keyword>
<keyword evidence="4 13" id="KW-0812">Transmembrane</keyword>
<dbReference type="SUPFAM" id="SSF56436">
    <property type="entry name" value="C-type lectin-like"/>
    <property type="match status" value="1"/>
</dbReference>
<dbReference type="Pfam" id="PF00057">
    <property type="entry name" value="Ldl_recept_a"/>
    <property type="match status" value="1"/>
</dbReference>
<dbReference type="PANTHER" id="PTHR24372:SF77">
    <property type="entry name" value="G-PROTEIN COUPLED RECEPTORS FAMILY 1 PROFILE DOMAIN-CONTAINING PROTEIN"/>
    <property type="match status" value="1"/>
</dbReference>
<dbReference type="InterPro" id="IPR036055">
    <property type="entry name" value="LDL_receptor-like_sf"/>
</dbReference>
<evidence type="ECO:0000259" key="14">
    <source>
        <dbReference type="PROSITE" id="PS50041"/>
    </source>
</evidence>
<dbReference type="PRINTS" id="PR00237">
    <property type="entry name" value="GPCRRHODOPSN"/>
</dbReference>
<dbReference type="PANTHER" id="PTHR24372">
    <property type="entry name" value="GLYCOPROTEIN HORMONE RECEPTOR"/>
    <property type="match status" value="1"/>
</dbReference>
<dbReference type="PROSITE" id="PS50068">
    <property type="entry name" value="LDLRA_2"/>
    <property type="match status" value="2"/>
</dbReference>
<evidence type="ECO:0000256" key="12">
    <source>
        <dbReference type="PROSITE-ProRule" id="PRU00124"/>
    </source>
</evidence>
<sequence length="1243" mass="141452">MIVLTESLGESRSHFPLKNCSGQEIDILGLVHFDPLIWREHLSSLRQLFLYVAAFADSPTVSRLKYASFVDRSTTHAVGTNYRSWRFRTIAEPYTLYYPRTTSALQYRVTDAEKVVEQKIQFAELLFQQLQGVRKSAIHVAVIFLDGADLKEEDVRKVSFIVQKQNSGIKILVLLYGYKFLKDTVHLRNTIVVPYVGNTGIEQTLLMALCEQCLPNWVSRVELTLGMHVHSCYRLFVHESVTWSNAMTMCSSFHGGYLTRIETLNELVFVQRLLFNKTKEEAMNKVDSRAFDVYIGLRRDLTSYAKRFHWYTDLGQYLPLVIRHWSQGEPLCGFGVCDCGLWRFQGHWHQDQNENKTYKLDDGWMDTDCSEKLSKSLCEVSLQQQIGINNIFTVKAAAQESFNASLAKGNFLLFEDNIVSVYENVGNKDVLQNVLASVKESPLFDCAEDTGNQRYIPYSLVCDRVDHCSNRRDEKYCFQQDKVYSPTEQQCATDRRCLDGSCLPIQYLNDGELDCKINISRRLTDENPAHDVYLKDYKTCTLICNFDTCINMSQLNDGVDDCGGLDSLDETIGKLPAVNACASSEGKFTWAPKCVYIKDIYGGVVGCRDMSHLSDCENFTCGQGYVKCFNSYCIPQHYLLDMKADCPTGEDEQPFNTRPCTGHFACWESRVCLHADFVCDGHADCPHKDDELNCNTLCPEGFHCTAGSVSVILSKSLDLDSFTDIGARTRYLNLSGMDLSQTEYLFYQVKQRFPKVVTLILSKCNITNIDFHENETLNQYPPFNIQSLDISYNTIHEIFNTEVFSKMLQNINYLNASYNNRLISLKQLRFKFLEILDLSHTGLSYLHGLVFAGLPRLKHLNLSYTLISDFSRQYFPLVLTLHTLNLQGLLIERLEADLFHGVAVSQNLYTDQYQVCCPKVRGSNIPAHACKSPTEAISSCFDLIGLFFQRVLLWLVAVLAFTGNMMVIVYRLIWDRSVLKTGYGLLVTNLGVSDFIMSVYLFVIAGADHFYRGNYVLYDRKWRESIACNSAGFMATLSHETSTLFTLLITLDRLLVIKYPFGQNHISRLSKIAAVIFVWVTGLLLSLIPLLMNFSIYSSNAMCLGLPLTSKRGTGWEFSVGVFVFFNFIMFLFIVYGQYAIFLAISENRIPKTATNMSRLRRAEDITVAKQLSLVVLSNFVCWFPIGLMGLISLGGYYVSDEVYAWTTILLLPLNSAANPILYTIPVLMSKWEKFRHGEQISL</sequence>
<dbReference type="InterPro" id="IPR023415">
    <property type="entry name" value="LDLR_class-A_CS"/>
</dbReference>
<evidence type="ECO:0000256" key="2">
    <source>
        <dbReference type="ARBA" id="ARBA00022475"/>
    </source>
</evidence>
<evidence type="ECO:0000256" key="9">
    <source>
        <dbReference type="ARBA" id="ARBA00023157"/>
    </source>
</evidence>
<feature type="transmembrane region" description="Helical" evidence="13">
    <location>
        <begin position="1118"/>
        <end position="1145"/>
    </location>
</feature>
<evidence type="ECO:0000313" key="16">
    <source>
        <dbReference type="EMBL" id="CAG5125797.1"/>
    </source>
</evidence>
<evidence type="ECO:0000259" key="15">
    <source>
        <dbReference type="PROSITE" id="PS50262"/>
    </source>
</evidence>
<evidence type="ECO:0000256" key="10">
    <source>
        <dbReference type="ARBA" id="ARBA00023170"/>
    </source>
</evidence>
<keyword evidence="11" id="KW-0807">Transducer</keyword>
<keyword evidence="10" id="KW-0675">Receptor</keyword>
<evidence type="ECO:0000256" key="3">
    <source>
        <dbReference type="ARBA" id="ARBA00022614"/>
    </source>
</evidence>
<dbReference type="SMART" id="SM00192">
    <property type="entry name" value="LDLa"/>
    <property type="match status" value="5"/>
</dbReference>
<evidence type="ECO:0000256" key="4">
    <source>
        <dbReference type="ARBA" id="ARBA00022692"/>
    </source>
</evidence>
<dbReference type="InterPro" id="IPR016186">
    <property type="entry name" value="C-type_lectin-like/link_sf"/>
</dbReference>
<evidence type="ECO:0000256" key="7">
    <source>
        <dbReference type="ARBA" id="ARBA00023040"/>
    </source>
</evidence>
<evidence type="ECO:0000256" key="1">
    <source>
        <dbReference type="ARBA" id="ARBA00004651"/>
    </source>
</evidence>
<keyword evidence="6 13" id="KW-1133">Transmembrane helix</keyword>
<feature type="transmembrane region" description="Helical" evidence="13">
    <location>
        <begin position="951"/>
        <end position="973"/>
    </location>
</feature>
<dbReference type="PROSITE" id="PS50041">
    <property type="entry name" value="C_TYPE_LECTIN_2"/>
    <property type="match status" value="1"/>
</dbReference>
<dbReference type="SUPFAM" id="SSF81321">
    <property type="entry name" value="Family A G protein-coupled receptor-like"/>
    <property type="match status" value="1"/>
</dbReference>
<evidence type="ECO:0000256" key="11">
    <source>
        <dbReference type="ARBA" id="ARBA00023224"/>
    </source>
</evidence>
<accession>A0A8S3Z8C4</accession>
<dbReference type="InterPro" id="IPR000276">
    <property type="entry name" value="GPCR_Rhodpsn"/>
</dbReference>
<dbReference type="Gene3D" id="3.10.100.10">
    <property type="entry name" value="Mannose-Binding Protein A, subunit A"/>
    <property type="match status" value="1"/>
</dbReference>
<keyword evidence="3" id="KW-0433">Leucine-rich repeat</keyword>
<comment type="caution">
    <text evidence="12">Lacks conserved residue(s) required for the propagation of feature annotation.</text>
</comment>
<dbReference type="Proteomes" id="UP000678393">
    <property type="component" value="Unassembled WGS sequence"/>
</dbReference>
<dbReference type="InterPro" id="IPR017452">
    <property type="entry name" value="GPCR_Rhodpsn_7TM"/>
</dbReference>
<dbReference type="InterPro" id="IPR016187">
    <property type="entry name" value="CTDL_fold"/>
</dbReference>
<dbReference type="GO" id="GO:0009755">
    <property type="term" value="P:hormone-mediated signaling pathway"/>
    <property type="evidence" value="ECO:0007669"/>
    <property type="project" value="TreeGrafter"/>
</dbReference>
<dbReference type="Gene3D" id="3.80.10.10">
    <property type="entry name" value="Ribonuclease Inhibitor"/>
    <property type="match status" value="1"/>
</dbReference>
<keyword evidence="17" id="KW-1185">Reference proteome</keyword>
<evidence type="ECO:0000256" key="13">
    <source>
        <dbReference type="SAM" id="Phobius"/>
    </source>
</evidence>
<dbReference type="SUPFAM" id="SSF57424">
    <property type="entry name" value="LDL receptor-like module"/>
    <property type="match status" value="3"/>
</dbReference>
<evidence type="ECO:0000313" key="17">
    <source>
        <dbReference type="Proteomes" id="UP000678393"/>
    </source>
</evidence>
<dbReference type="CDD" id="cd00112">
    <property type="entry name" value="LDLa"/>
    <property type="match status" value="3"/>
</dbReference>
<dbReference type="Gene3D" id="1.20.1070.10">
    <property type="entry name" value="Rhodopsin 7-helix transmembrane proteins"/>
    <property type="match status" value="1"/>
</dbReference>
<feature type="domain" description="C-type lectin" evidence="14">
    <location>
        <begin position="228"/>
        <end position="349"/>
    </location>
</feature>
<feature type="domain" description="G-protein coupled receptors family 1 profile" evidence="15">
    <location>
        <begin position="963"/>
        <end position="1223"/>
    </location>
</feature>
<feature type="transmembrane region" description="Helical" evidence="13">
    <location>
        <begin position="985"/>
        <end position="1011"/>
    </location>
</feature>
<comment type="subcellular location">
    <subcellularLocation>
        <location evidence="1">Cell membrane</location>
        <topology evidence="1">Multi-pass membrane protein</topology>
    </subcellularLocation>
</comment>
<feature type="disulfide bond" evidence="12">
    <location>
        <begin position="621"/>
        <end position="633"/>
    </location>
</feature>
<name>A0A8S3Z8C4_9EUPU</name>
<dbReference type="SUPFAM" id="SSF52058">
    <property type="entry name" value="L domain-like"/>
    <property type="match status" value="1"/>
</dbReference>
<dbReference type="AlphaFoldDB" id="A0A8S3Z8C4"/>
<feature type="disulfide bond" evidence="12">
    <location>
        <begin position="660"/>
        <end position="672"/>
    </location>
</feature>
<dbReference type="InterPro" id="IPR032675">
    <property type="entry name" value="LRR_dom_sf"/>
</dbReference>
<dbReference type="InterPro" id="IPR001304">
    <property type="entry name" value="C-type_lectin-like"/>
</dbReference>
<dbReference type="InterPro" id="IPR002172">
    <property type="entry name" value="LDrepeatLR_classA_rpt"/>
</dbReference>
<dbReference type="PROSITE" id="PS01209">
    <property type="entry name" value="LDLRA_1"/>
    <property type="match status" value="1"/>
</dbReference>
<keyword evidence="2" id="KW-1003">Cell membrane</keyword>
<feature type="disulfide bond" evidence="12">
    <location>
        <begin position="628"/>
        <end position="646"/>
    </location>
</feature>
<evidence type="ECO:0000256" key="6">
    <source>
        <dbReference type="ARBA" id="ARBA00022989"/>
    </source>
</evidence>
<proteinExistence type="predicted"/>
<keyword evidence="5" id="KW-0677">Repeat</keyword>
<dbReference type="Pfam" id="PF00001">
    <property type="entry name" value="7tm_1"/>
    <property type="match status" value="1"/>
</dbReference>
<dbReference type="OrthoDB" id="6154043at2759"/>
<dbReference type="Gene3D" id="4.10.400.10">
    <property type="entry name" value="Low-density Lipoprotein Receptor"/>
    <property type="match status" value="3"/>
</dbReference>
<protein>
    <recommendedName>
        <fullName evidence="18">G-protein coupled receptor GRL101</fullName>
    </recommendedName>
</protein>
<feature type="transmembrane region" description="Helical" evidence="13">
    <location>
        <begin position="1204"/>
        <end position="1228"/>
    </location>
</feature>
<dbReference type="GO" id="GO:0008528">
    <property type="term" value="F:G protein-coupled peptide receptor activity"/>
    <property type="evidence" value="ECO:0007669"/>
    <property type="project" value="TreeGrafter"/>
</dbReference>
<dbReference type="SMART" id="SM00034">
    <property type="entry name" value="CLECT"/>
    <property type="match status" value="1"/>
</dbReference>
<dbReference type="CDD" id="cd00037">
    <property type="entry name" value="CLECT"/>
    <property type="match status" value="1"/>
</dbReference>
<keyword evidence="7" id="KW-0297">G-protein coupled receptor</keyword>
<dbReference type="GO" id="GO:0007189">
    <property type="term" value="P:adenylate cyclase-activating G protein-coupled receptor signaling pathway"/>
    <property type="evidence" value="ECO:0007669"/>
    <property type="project" value="TreeGrafter"/>
</dbReference>
<dbReference type="EMBL" id="CAJHNH020002168">
    <property type="protein sequence ID" value="CAG5125797.1"/>
    <property type="molecule type" value="Genomic_DNA"/>
</dbReference>
<dbReference type="InterPro" id="IPR002131">
    <property type="entry name" value="Gphrmn_rcpt_fam"/>
</dbReference>
<dbReference type="GO" id="GO:0005886">
    <property type="term" value="C:plasma membrane"/>
    <property type="evidence" value="ECO:0007669"/>
    <property type="project" value="UniProtKB-SubCell"/>
</dbReference>
<dbReference type="GO" id="GO:0016500">
    <property type="term" value="F:protein-hormone receptor activity"/>
    <property type="evidence" value="ECO:0007669"/>
    <property type="project" value="InterPro"/>
</dbReference>
<comment type="caution">
    <text evidence="16">The sequence shown here is derived from an EMBL/GenBank/DDBJ whole genome shotgun (WGS) entry which is preliminary data.</text>
</comment>
<feature type="disulfide bond" evidence="12">
    <location>
        <begin position="679"/>
        <end position="694"/>
    </location>
</feature>
<feature type="transmembrane region" description="Helical" evidence="13">
    <location>
        <begin position="1072"/>
        <end position="1098"/>
    </location>
</feature>
<organism evidence="16 17">
    <name type="scientific">Candidula unifasciata</name>
    <dbReference type="NCBI Taxonomy" id="100452"/>
    <lineage>
        <taxon>Eukaryota</taxon>
        <taxon>Metazoa</taxon>
        <taxon>Spiralia</taxon>
        <taxon>Lophotrochozoa</taxon>
        <taxon>Mollusca</taxon>
        <taxon>Gastropoda</taxon>
        <taxon>Heterobranchia</taxon>
        <taxon>Euthyneura</taxon>
        <taxon>Panpulmonata</taxon>
        <taxon>Eupulmonata</taxon>
        <taxon>Stylommatophora</taxon>
        <taxon>Helicina</taxon>
        <taxon>Helicoidea</taxon>
        <taxon>Geomitridae</taxon>
        <taxon>Candidula</taxon>
    </lineage>
</organism>
<evidence type="ECO:0008006" key="18">
    <source>
        <dbReference type="Google" id="ProtNLM"/>
    </source>
</evidence>
<evidence type="ECO:0000256" key="5">
    <source>
        <dbReference type="ARBA" id="ARBA00022737"/>
    </source>
</evidence>
<keyword evidence="8 13" id="KW-0472">Membrane</keyword>
<feature type="transmembrane region" description="Helical" evidence="13">
    <location>
        <begin position="1166"/>
        <end position="1192"/>
    </location>
</feature>
<gene>
    <name evidence="16" type="ORF">CUNI_LOCUS11355</name>
</gene>
<dbReference type="PROSITE" id="PS50262">
    <property type="entry name" value="G_PROTEIN_RECEP_F1_2"/>
    <property type="match status" value="1"/>
</dbReference>